<evidence type="ECO:0000256" key="1">
    <source>
        <dbReference type="ARBA" id="ARBA00023015"/>
    </source>
</evidence>
<evidence type="ECO:0000256" key="5">
    <source>
        <dbReference type="SAM" id="MobiDB-lite"/>
    </source>
</evidence>
<dbReference type="AlphaFoldDB" id="A0A7S4KI88"/>
<organism evidence="7">
    <name type="scientific">Guillardia theta</name>
    <name type="common">Cryptophyte</name>
    <name type="synonym">Cryptomonas phi</name>
    <dbReference type="NCBI Taxonomy" id="55529"/>
    <lineage>
        <taxon>Eukaryota</taxon>
        <taxon>Cryptophyceae</taxon>
        <taxon>Pyrenomonadales</taxon>
        <taxon>Geminigeraceae</taxon>
        <taxon>Guillardia</taxon>
    </lineage>
</organism>
<dbReference type="Pfam" id="PF02042">
    <property type="entry name" value="RWP-RK"/>
    <property type="match status" value="1"/>
</dbReference>
<evidence type="ECO:0000256" key="4">
    <source>
        <dbReference type="ARBA" id="ARBA00023242"/>
    </source>
</evidence>
<keyword evidence="2" id="KW-0238">DNA-binding</keyword>
<evidence type="ECO:0000256" key="2">
    <source>
        <dbReference type="ARBA" id="ARBA00023125"/>
    </source>
</evidence>
<keyword evidence="3" id="KW-0804">Transcription</keyword>
<gene>
    <name evidence="7" type="ORF">GTHE00462_LOCUS13389</name>
</gene>
<evidence type="ECO:0000259" key="6">
    <source>
        <dbReference type="PROSITE" id="PS51519"/>
    </source>
</evidence>
<keyword evidence="4" id="KW-0539">Nucleus</keyword>
<feature type="compositionally biased region" description="Basic and acidic residues" evidence="5">
    <location>
        <begin position="131"/>
        <end position="145"/>
    </location>
</feature>
<proteinExistence type="predicted"/>
<feature type="region of interest" description="Disordered" evidence="5">
    <location>
        <begin position="79"/>
        <end position="103"/>
    </location>
</feature>
<dbReference type="InterPro" id="IPR003035">
    <property type="entry name" value="RWP-RK_dom"/>
</dbReference>
<evidence type="ECO:0000256" key="3">
    <source>
        <dbReference type="ARBA" id="ARBA00023163"/>
    </source>
</evidence>
<sequence>MTETVVVIRARTRHGLLRKSRSVKLDLNMISTLYNMRQEDAATTLGISLTSLKIACRRLGLKRWPNSRVAAGSPILVEHDNTDAGAGSSTRPLAENNHGATEPLELFDDEVGDLSLLDEMDDACTGSSTESRNDTSEQPRSIDHDAVPLDENWIKWFLQCDEDGPVSFHSDPQL</sequence>
<protein>
    <recommendedName>
        <fullName evidence="6">RWP-RK domain-containing protein</fullName>
    </recommendedName>
</protein>
<name>A0A7S4KI88_GUITH</name>
<dbReference type="EMBL" id="HBKN01017001">
    <property type="protein sequence ID" value="CAE2295854.1"/>
    <property type="molecule type" value="Transcribed_RNA"/>
</dbReference>
<evidence type="ECO:0000313" key="7">
    <source>
        <dbReference type="EMBL" id="CAE2295854.1"/>
    </source>
</evidence>
<keyword evidence="1" id="KW-0805">Transcription regulation</keyword>
<dbReference type="GO" id="GO:0003677">
    <property type="term" value="F:DNA binding"/>
    <property type="evidence" value="ECO:0007669"/>
    <property type="project" value="UniProtKB-KW"/>
</dbReference>
<accession>A0A7S4KI88</accession>
<reference evidence="7" key="1">
    <citation type="submission" date="2021-01" db="EMBL/GenBank/DDBJ databases">
        <authorList>
            <person name="Corre E."/>
            <person name="Pelletier E."/>
            <person name="Niang G."/>
            <person name="Scheremetjew M."/>
            <person name="Finn R."/>
            <person name="Kale V."/>
            <person name="Holt S."/>
            <person name="Cochrane G."/>
            <person name="Meng A."/>
            <person name="Brown T."/>
            <person name="Cohen L."/>
        </authorList>
    </citation>
    <scope>NUCLEOTIDE SEQUENCE</scope>
    <source>
        <strain evidence="7">CCMP 2712</strain>
    </source>
</reference>
<feature type="domain" description="RWP-RK" evidence="6">
    <location>
        <begin position="12"/>
        <end position="93"/>
    </location>
</feature>
<feature type="region of interest" description="Disordered" evidence="5">
    <location>
        <begin position="121"/>
        <end position="145"/>
    </location>
</feature>
<dbReference type="PROSITE" id="PS51519">
    <property type="entry name" value="RWP_RK"/>
    <property type="match status" value="1"/>
</dbReference>